<proteinExistence type="predicted"/>
<dbReference type="EMBL" id="JAKOGI010000006">
    <property type="protein sequence ID" value="KAJ8452178.1"/>
    <property type="molecule type" value="Genomic_DNA"/>
</dbReference>
<feature type="compositionally biased region" description="Polar residues" evidence="1">
    <location>
        <begin position="444"/>
        <end position="454"/>
    </location>
</feature>
<keyword evidence="4" id="KW-1185">Reference proteome</keyword>
<feature type="region of interest" description="Disordered" evidence="1">
    <location>
        <begin position="414"/>
        <end position="468"/>
    </location>
</feature>
<organism evidence="3 4">
    <name type="scientific">Carnegiea gigantea</name>
    <dbReference type="NCBI Taxonomy" id="171969"/>
    <lineage>
        <taxon>Eukaryota</taxon>
        <taxon>Viridiplantae</taxon>
        <taxon>Streptophyta</taxon>
        <taxon>Embryophyta</taxon>
        <taxon>Tracheophyta</taxon>
        <taxon>Spermatophyta</taxon>
        <taxon>Magnoliopsida</taxon>
        <taxon>eudicotyledons</taxon>
        <taxon>Gunneridae</taxon>
        <taxon>Pentapetalae</taxon>
        <taxon>Caryophyllales</taxon>
        <taxon>Cactineae</taxon>
        <taxon>Cactaceae</taxon>
        <taxon>Cactoideae</taxon>
        <taxon>Echinocereeae</taxon>
        <taxon>Carnegiea</taxon>
    </lineage>
</organism>
<feature type="domain" description="AT3G52170-like helix-turn-helix" evidence="2">
    <location>
        <begin position="39"/>
        <end position="88"/>
    </location>
</feature>
<sequence>MCFAARAFSVVTWQQRRRLLVTAAAREVSTEGASKRRVSREQRKAMVKAYVAKYRMEHGGKFPTASVTQKQVGGGYYFVRYILQELEHNSKWHPVGTMDKITGQSDEVNVISPLSSKEIDGFSEVGEDRKGKVLVATTSVSNQYWISDVNGSSSEVEVSNNCDQRTIDMSIVMQNSGMPAEDDSSIVGFTAKHKGISEAGEVLDTEVLVDTIVVSKAYRTSADDDTSSEAKSHSNEGGWVVDTGANCNEISAETEDSTVGQTAKVHGISGVGEVLDSEVISGTTSVSNKYGISPDDSSSSQGEVGENSGQMMVDTPVLSNERFATDEMSAICRTDKTNVTSEVGGAVDSDMLVGKIIDSNDYGIPADNGSSSQIEASKNSGRTMAYASISTNHNEVSATDETSIAGQTVKVKGISEDDSEVSSKPGHPSEVPGARSTEVGNLDEASSQGSGSDQLTREKTQNEPQEASLWHNLKSFASSIISSWWK</sequence>
<dbReference type="InterPro" id="IPR058942">
    <property type="entry name" value="AT3G52170-like"/>
</dbReference>
<evidence type="ECO:0000256" key="1">
    <source>
        <dbReference type="SAM" id="MobiDB-lite"/>
    </source>
</evidence>
<dbReference type="Pfam" id="PF25896">
    <property type="entry name" value="HTH_AT3G52170"/>
    <property type="match status" value="1"/>
</dbReference>
<dbReference type="Proteomes" id="UP001153076">
    <property type="component" value="Unassembled WGS sequence"/>
</dbReference>
<dbReference type="OrthoDB" id="1930826at2759"/>
<evidence type="ECO:0000313" key="4">
    <source>
        <dbReference type="Proteomes" id="UP001153076"/>
    </source>
</evidence>
<feature type="region of interest" description="Disordered" evidence="1">
    <location>
        <begin position="219"/>
        <end position="240"/>
    </location>
</feature>
<evidence type="ECO:0000313" key="3">
    <source>
        <dbReference type="EMBL" id="KAJ8452178.1"/>
    </source>
</evidence>
<dbReference type="InterPro" id="IPR058941">
    <property type="entry name" value="HTH_AT3G52170-like"/>
</dbReference>
<evidence type="ECO:0000259" key="2">
    <source>
        <dbReference type="Pfam" id="PF25896"/>
    </source>
</evidence>
<accession>A0A9Q1L0C7</accession>
<dbReference type="AlphaFoldDB" id="A0A9Q1L0C7"/>
<gene>
    <name evidence="3" type="ORF">Cgig2_016759</name>
</gene>
<comment type="caution">
    <text evidence="3">The sequence shown here is derived from an EMBL/GenBank/DDBJ whole genome shotgun (WGS) entry which is preliminary data.</text>
</comment>
<protein>
    <recommendedName>
        <fullName evidence="2">AT3G52170-like helix-turn-helix domain-containing protein</fullName>
    </recommendedName>
</protein>
<dbReference type="PANTHER" id="PTHR34568">
    <property type="entry name" value="RRM DOMAIN-CONTAINING PROTEIN"/>
    <property type="match status" value="1"/>
</dbReference>
<feature type="region of interest" description="Disordered" evidence="1">
    <location>
        <begin position="285"/>
        <end position="309"/>
    </location>
</feature>
<name>A0A9Q1L0C7_9CARY</name>
<reference evidence="3" key="1">
    <citation type="submission" date="2022-04" db="EMBL/GenBank/DDBJ databases">
        <title>Carnegiea gigantea Genome sequencing and assembly v2.</title>
        <authorList>
            <person name="Copetti D."/>
            <person name="Sanderson M.J."/>
            <person name="Burquez A."/>
            <person name="Wojciechowski M.F."/>
        </authorList>
    </citation>
    <scope>NUCLEOTIDE SEQUENCE</scope>
    <source>
        <strain evidence="3">SGP5-SGP5p</strain>
        <tissue evidence="3">Aerial part</tissue>
    </source>
</reference>
<dbReference type="PANTHER" id="PTHR34568:SF4">
    <property type="entry name" value="OS02G0638000 PROTEIN"/>
    <property type="match status" value="1"/>
</dbReference>